<dbReference type="EMBL" id="JAPNKA010000001">
    <property type="protein sequence ID" value="MCY1082197.1"/>
    <property type="molecule type" value="Genomic_DNA"/>
</dbReference>
<feature type="signal peptide" evidence="3">
    <location>
        <begin position="1"/>
        <end position="25"/>
    </location>
</feature>
<keyword evidence="3" id="KW-0732">Signal</keyword>
<keyword evidence="2" id="KW-0472">Membrane</keyword>
<protein>
    <submittedName>
        <fullName evidence="4">Uncharacterized protein</fullName>
    </submittedName>
</protein>
<sequence>MKILPASRPPLLLAFGLLLAPAASAQTDSIALHPCAIVGEKDKNTIQDYQATCATEIARGDVQLVPSDQVRAFLDKEPKKSCALAKKPSECLGRLATATQASRAVLITLNPGQLTRVSGLVVNPTGELVDQKSIQIRSRGQPQAELVRTAITRLREQLNLVPLKATPLVEQPAPPPLVTTAPPPAEVSEQPRDTAQAEQPAPPVSAPPDALGVSKQAPSGGSWKKPVAYTSAGVGIAALGLAGFFVIDGNNAMVESNKPYENNQYPPQSDLGRISELRAKASQQRVLAGVSAAVGVALVGTGVYLWLDDRRAATPTPGVAAFSVGPGGVSVVGFLP</sequence>
<feature type="compositionally biased region" description="Pro residues" evidence="1">
    <location>
        <begin position="172"/>
        <end position="185"/>
    </location>
</feature>
<evidence type="ECO:0000256" key="3">
    <source>
        <dbReference type="SAM" id="SignalP"/>
    </source>
</evidence>
<dbReference type="RefSeq" id="WP_267540773.1">
    <property type="nucleotide sequence ID" value="NZ_JAPNKA010000001.1"/>
</dbReference>
<dbReference type="Proteomes" id="UP001207654">
    <property type="component" value="Unassembled WGS sequence"/>
</dbReference>
<reference evidence="4 5" key="1">
    <citation type="submission" date="2022-11" db="EMBL/GenBank/DDBJ databases">
        <title>Minimal conservation of predation-associated metabolite biosynthetic gene clusters underscores biosynthetic potential of Myxococcota including descriptions for ten novel species: Archangium lansinium sp. nov., Myxococcus landrumus sp. nov., Nannocystis bai.</title>
        <authorList>
            <person name="Ahearne A."/>
            <person name="Stevens C."/>
            <person name="Phillips K."/>
        </authorList>
    </citation>
    <scope>NUCLEOTIDE SEQUENCE [LARGE SCALE GENOMIC DNA]</scope>
    <source>
        <strain evidence="4 5">MIWBW</strain>
    </source>
</reference>
<evidence type="ECO:0000313" key="4">
    <source>
        <dbReference type="EMBL" id="MCY1082197.1"/>
    </source>
</evidence>
<name>A0ABT4AKG9_9BACT</name>
<gene>
    <name evidence="4" type="ORF">OV287_47915</name>
</gene>
<accession>A0ABT4AKG9</accession>
<keyword evidence="5" id="KW-1185">Reference proteome</keyword>
<keyword evidence="2" id="KW-1133">Transmembrane helix</keyword>
<keyword evidence="2" id="KW-0812">Transmembrane</keyword>
<evidence type="ECO:0000256" key="2">
    <source>
        <dbReference type="SAM" id="Phobius"/>
    </source>
</evidence>
<evidence type="ECO:0000256" key="1">
    <source>
        <dbReference type="SAM" id="MobiDB-lite"/>
    </source>
</evidence>
<organism evidence="4 5">
    <name type="scientific">Archangium lansingense</name>
    <dbReference type="NCBI Taxonomy" id="2995310"/>
    <lineage>
        <taxon>Bacteria</taxon>
        <taxon>Pseudomonadati</taxon>
        <taxon>Myxococcota</taxon>
        <taxon>Myxococcia</taxon>
        <taxon>Myxococcales</taxon>
        <taxon>Cystobacterineae</taxon>
        <taxon>Archangiaceae</taxon>
        <taxon>Archangium</taxon>
    </lineage>
</organism>
<proteinExistence type="predicted"/>
<feature type="transmembrane region" description="Helical" evidence="2">
    <location>
        <begin position="319"/>
        <end position="335"/>
    </location>
</feature>
<evidence type="ECO:0000313" key="5">
    <source>
        <dbReference type="Proteomes" id="UP001207654"/>
    </source>
</evidence>
<feature type="transmembrane region" description="Helical" evidence="2">
    <location>
        <begin position="227"/>
        <end position="247"/>
    </location>
</feature>
<comment type="caution">
    <text evidence="4">The sequence shown here is derived from an EMBL/GenBank/DDBJ whole genome shotgun (WGS) entry which is preliminary data.</text>
</comment>
<feature type="transmembrane region" description="Helical" evidence="2">
    <location>
        <begin position="286"/>
        <end position="307"/>
    </location>
</feature>
<feature type="chain" id="PRO_5047019360" evidence="3">
    <location>
        <begin position="26"/>
        <end position="336"/>
    </location>
</feature>
<feature type="region of interest" description="Disordered" evidence="1">
    <location>
        <begin position="169"/>
        <end position="224"/>
    </location>
</feature>